<feature type="domain" description="Fe/B12 periplasmic-binding" evidence="2">
    <location>
        <begin position="57"/>
        <end position="334"/>
    </location>
</feature>
<dbReference type="AlphaFoldDB" id="A0A4R9C577"/>
<evidence type="ECO:0000256" key="1">
    <source>
        <dbReference type="ARBA" id="ARBA00008814"/>
    </source>
</evidence>
<dbReference type="PROSITE" id="PS51257">
    <property type="entry name" value="PROKAR_LIPOPROTEIN"/>
    <property type="match status" value="1"/>
</dbReference>
<accession>A0A4R9C577</accession>
<evidence type="ECO:0000259" key="2">
    <source>
        <dbReference type="PROSITE" id="PS50983"/>
    </source>
</evidence>
<sequence length="375" mass="43056">MKKSLLFLLSFVFLLVSCSPNIKHKEQGQKKDKSVSESYVIKDIKGRQVKFEKVPKKVITLGHGTLKYYTYVAGPDELVGIEKADKSVRAVEGQSIHHAYENIRNVETVGNGGPKISPNYEKLAYTKADVIFAAYESSKEDFDKLQEKSKIPVVAISTIMSGNIFTDDAYKTFEIIGKTMKKEKRAEEIISKIKEVEKDLKSRSKDINKELSPETYFGATSFRGPQGILSTKTNLDLLNVIKVKNVMEKYTKKRSIIIDKEKLLEINPDQIILDMSGKKPLYEDIKRDPNFYNSLKAFKNNKVYAIMPYFTYGMNFDTALVNMYYIGKLMYPENYKDVNLKEKSNSIYKTFVGKEVYESMIKVHPESFKEFKINE</sequence>
<dbReference type="PROSITE" id="PS50983">
    <property type="entry name" value="FE_B12_PBP"/>
    <property type="match status" value="1"/>
</dbReference>
<comment type="similarity">
    <text evidence="1">Belongs to the bacterial solute-binding protein 8 family.</text>
</comment>
<dbReference type="InterPro" id="IPR002491">
    <property type="entry name" value="ABC_transptr_periplasmic_BD"/>
</dbReference>
<dbReference type="PANTHER" id="PTHR30535:SF34">
    <property type="entry name" value="MOLYBDATE-BINDING PROTEIN MOLA"/>
    <property type="match status" value="1"/>
</dbReference>
<dbReference type="SUPFAM" id="SSF53807">
    <property type="entry name" value="Helical backbone' metal receptor"/>
    <property type="match status" value="1"/>
</dbReference>
<dbReference type="Proteomes" id="UP000297454">
    <property type="component" value="Unassembled WGS sequence"/>
</dbReference>
<dbReference type="EMBL" id="SCFR01000005">
    <property type="protein sequence ID" value="TFF67004.1"/>
    <property type="molecule type" value="Genomic_DNA"/>
</dbReference>
<keyword evidence="4" id="KW-1185">Reference proteome</keyword>
<dbReference type="InterPro" id="IPR050902">
    <property type="entry name" value="ABC_Transporter_SBP"/>
</dbReference>
<dbReference type="Gene3D" id="3.40.50.1980">
    <property type="entry name" value="Nitrogenase molybdenum iron protein domain"/>
    <property type="match status" value="2"/>
</dbReference>
<name>A0A4R9C577_9FIRM</name>
<protein>
    <submittedName>
        <fullName evidence="3">Iron ABC transporter substrate-binding protein</fullName>
    </submittedName>
</protein>
<proteinExistence type="inferred from homology"/>
<organism evidence="3 4">
    <name type="scientific">Helcococcus ovis</name>
    <dbReference type="NCBI Taxonomy" id="72026"/>
    <lineage>
        <taxon>Bacteria</taxon>
        <taxon>Bacillati</taxon>
        <taxon>Bacillota</taxon>
        <taxon>Tissierellia</taxon>
        <taxon>Tissierellales</taxon>
        <taxon>Peptoniphilaceae</taxon>
        <taxon>Helcococcus</taxon>
    </lineage>
</organism>
<dbReference type="RefSeq" id="WP_134743880.1">
    <property type="nucleotide sequence ID" value="NZ_JBFNFK010000011.1"/>
</dbReference>
<gene>
    <name evidence="3" type="ORF">EQF91_02435</name>
</gene>
<reference evidence="3 4" key="1">
    <citation type="submission" date="2019-01" db="EMBL/GenBank/DDBJ databases">
        <title>Draft Genome Sequences of Helcococcus ovis Strains Isolated from the Uterus and Vagina of Dairy Cows with Metritis.</title>
        <authorList>
            <person name="Cunha F."/>
            <person name="Jeon S.J."/>
            <person name="Kutzer P."/>
            <person name="Galvao K.N."/>
        </authorList>
    </citation>
    <scope>NUCLEOTIDE SEQUENCE [LARGE SCALE GENOMIC DNA]</scope>
    <source>
        <strain evidence="3 4">KG-37</strain>
    </source>
</reference>
<evidence type="ECO:0000313" key="3">
    <source>
        <dbReference type="EMBL" id="TFF67004.1"/>
    </source>
</evidence>
<dbReference type="Pfam" id="PF01497">
    <property type="entry name" value="Peripla_BP_2"/>
    <property type="match status" value="1"/>
</dbReference>
<dbReference type="PANTHER" id="PTHR30535">
    <property type="entry name" value="VITAMIN B12-BINDING PROTEIN"/>
    <property type="match status" value="1"/>
</dbReference>
<evidence type="ECO:0000313" key="4">
    <source>
        <dbReference type="Proteomes" id="UP000297454"/>
    </source>
</evidence>
<comment type="caution">
    <text evidence="3">The sequence shown here is derived from an EMBL/GenBank/DDBJ whole genome shotgun (WGS) entry which is preliminary data.</text>
</comment>